<accession>A0ABQ5Q5T8</accession>
<dbReference type="Proteomes" id="UP001165089">
    <property type="component" value="Unassembled WGS sequence"/>
</dbReference>
<keyword evidence="2" id="KW-1185">Reference proteome</keyword>
<proteinExistence type="predicted"/>
<protein>
    <recommendedName>
        <fullName evidence="3">L-2-amino-thiazoline-4-carboxylic acid hydrolase</fullName>
    </recommendedName>
</protein>
<evidence type="ECO:0008006" key="3">
    <source>
        <dbReference type="Google" id="ProtNLM"/>
    </source>
</evidence>
<dbReference type="RefSeq" id="WP_285724412.1">
    <property type="nucleotide sequence ID" value="NZ_BSDD01000003.1"/>
</dbReference>
<evidence type="ECO:0000313" key="1">
    <source>
        <dbReference type="EMBL" id="GLH70062.1"/>
    </source>
</evidence>
<reference evidence="1 2" key="1">
    <citation type="journal article" date="2023" name="Antonie Van Leeuwenhoek">
        <title>Mesoterricola silvestris gen. nov., sp. nov., Mesoterricola sediminis sp. nov., Geothrix oryzae sp. nov., Geothrix edaphica sp. nov., Geothrix rubra sp. nov., and Geothrix limicola sp. nov., six novel members of Acidobacteriota isolated from soils.</title>
        <authorList>
            <person name="Itoh H."/>
            <person name="Sugisawa Y."/>
            <person name="Mise K."/>
            <person name="Xu Z."/>
            <person name="Kuniyasu M."/>
            <person name="Ushijima N."/>
            <person name="Kawano K."/>
            <person name="Kobayashi E."/>
            <person name="Shiratori Y."/>
            <person name="Masuda Y."/>
            <person name="Senoo K."/>
        </authorList>
    </citation>
    <scope>NUCLEOTIDE SEQUENCE [LARGE SCALE GENOMIC DNA]</scope>
    <source>
        <strain evidence="1 2">Red803</strain>
    </source>
</reference>
<evidence type="ECO:0000313" key="2">
    <source>
        <dbReference type="Proteomes" id="UP001165089"/>
    </source>
</evidence>
<sequence>MPEFKAFSPDVEIWGGSLLAMVDGLASAGMPRDEAMALLGRAGVLDPEREGWYSHQALLDTLREAGGRYGEAALRSAGRAIPVGSRFPPEVETLERALLTLDIAYQVNHRGGRIGHYTCKPLGPRRMELYCDNPYGCELDQGILETLLAHHAPSGHPPGLSHLSGTGCRKQGHRACIYHIEW</sequence>
<name>A0ABQ5Q5T8_9BACT</name>
<dbReference type="EMBL" id="BSDD01000003">
    <property type="protein sequence ID" value="GLH70062.1"/>
    <property type="molecule type" value="Genomic_DNA"/>
</dbReference>
<organism evidence="1 2">
    <name type="scientific">Geothrix rubra</name>
    <dbReference type="NCBI Taxonomy" id="2927977"/>
    <lineage>
        <taxon>Bacteria</taxon>
        <taxon>Pseudomonadati</taxon>
        <taxon>Acidobacteriota</taxon>
        <taxon>Holophagae</taxon>
        <taxon>Holophagales</taxon>
        <taxon>Holophagaceae</taxon>
        <taxon>Geothrix</taxon>
    </lineage>
</organism>
<comment type="caution">
    <text evidence="1">The sequence shown here is derived from an EMBL/GenBank/DDBJ whole genome shotgun (WGS) entry which is preliminary data.</text>
</comment>
<gene>
    <name evidence="1" type="ORF">GETHPA_15950</name>
</gene>